<evidence type="ECO:0000313" key="3">
    <source>
        <dbReference type="Proteomes" id="UP001328107"/>
    </source>
</evidence>
<keyword evidence="3" id="KW-1185">Reference proteome</keyword>
<name>A0AAN4Z8H5_9BILA</name>
<reference evidence="3" key="1">
    <citation type="submission" date="2022-10" db="EMBL/GenBank/DDBJ databases">
        <title>Genome assembly of Pristionchus species.</title>
        <authorList>
            <person name="Yoshida K."/>
            <person name="Sommer R.J."/>
        </authorList>
    </citation>
    <scope>NUCLEOTIDE SEQUENCE [LARGE SCALE GENOMIC DNA]</scope>
    <source>
        <strain evidence="3">RS5460</strain>
    </source>
</reference>
<dbReference type="EMBL" id="BTRK01000002">
    <property type="protein sequence ID" value="GMR35319.1"/>
    <property type="molecule type" value="Genomic_DNA"/>
</dbReference>
<dbReference type="Proteomes" id="UP001328107">
    <property type="component" value="Unassembled WGS sequence"/>
</dbReference>
<gene>
    <name evidence="2" type="ORF">PMAYCL1PPCAC_05514</name>
</gene>
<organism evidence="2 3">
    <name type="scientific">Pristionchus mayeri</name>
    <dbReference type="NCBI Taxonomy" id="1317129"/>
    <lineage>
        <taxon>Eukaryota</taxon>
        <taxon>Metazoa</taxon>
        <taxon>Ecdysozoa</taxon>
        <taxon>Nematoda</taxon>
        <taxon>Chromadorea</taxon>
        <taxon>Rhabditida</taxon>
        <taxon>Rhabditina</taxon>
        <taxon>Diplogasteromorpha</taxon>
        <taxon>Diplogasteroidea</taxon>
        <taxon>Neodiplogasteridae</taxon>
        <taxon>Pristionchus</taxon>
    </lineage>
</organism>
<accession>A0AAN4Z8H5</accession>
<proteinExistence type="predicted"/>
<comment type="caution">
    <text evidence="2">The sequence shown here is derived from an EMBL/GenBank/DDBJ whole genome shotgun (WGS) entry which is preliminary data.</text>
</comment>
<feature type="non-terminal residue" evidence="2">
    <location>
        <position position="94"/>
    </location>
</feature>
<dbReference type="AlphaFoldDB" id="A0AAN4Z8H5"/>
<protein>
    <submittedName>
        <fullName evidence="2">Uncharacterized protein</fullName>
    </submittedName>
</protein>
<evidence type="ECO:0000256" key="1">
    <source>
        <dbReference type="SAM" id="MobiDB-lite"/>
    </source>
</evidence>
<feature type="region of interest" description="Disordered" evidence="1">
    <location>
        <begin position="1"/>
        <end position="34"/>
    </location>
</feature>
<evidence type="ECO:0000313" key="2">
    <source>
        <dbReference type="EMBL" id="GMR35319.1"/>
    </source>
</evidence>
<sequence length="94" mass="10445">MDPKENKPSTPSRPRPKKEEEFLEPDDCRTAVETESLTDARISRLPPPVSASPREAWAHVAPTTQPRIVPATRLSQADRNAQEIATSTQRALES</sequence>